<evidence type="ECO:0000256" key="2">
    <source>
        <dbReference type="SAM" id="Phobius"/>
    </source>
</evidence>
<sequence>MDAASGGAGAPVSDATPATTASAATTAPPTPAVPQLVQPPAKRRRRRSLALDLTLLGVVGAVLVAAVFAAWGVIEREFYSPSAFVERYVGLLADGRASDALAMPGVAVNSSDLEDAGLPPTASDALLRSAALAAIDDVRVTSEETDGDITRVTVAYTARGYEGSTTFSVERDGSVGPAPTWRFAKSPLAVMNLTVTGSMSFDVNGFQVDKRQVSPDGMDADPLAPVAMLVFSPGLYSVSVDTAISSTPGVAVLSDSPFHAIPIEVEAQATKQFVDVVQHRVEEFLTECATQQVLQPTACPFGYFVQDRIDDTPTWSIVTQPTVAVEPEGAGWRILPAEAVAHLDVDIRSIFDGRVRPLSEDVPFIVKGTITVQPDGSASIVVTGPDTQ</sequence>
<feature type="transmembrane region" description="Helical" evidence="2">
    <location>
        <begin position="49"/>
        <end position="74"/>
    </location>
</feature>
<keyword evidence="2" id="KW-0812">Transmembrane</keyword>
<keyword evidence="4" id="KW-1185">Reference proteome</keyword>
<gene>
    <name evidence="3" type="ORF">FB391_3335</name>
</gene>
<feature type="region of interest" description="Disordered" evidence="1">
    <location>
        <begin position="1"/>
        <end position="41"/>
    </location>
</feature>
<comment type="caution">
    <text evidence="3">The sequence shown here is derived from an EMBL/GenBank/DDBJ whole genome shotgun (WGS) entry which is preliminary data.</text>
</comment>
<evidence type="ECO:0000313" key="3">
    <source>
        <dbReference type="EMBL" id="TQM20199.1"/>
    </source>
</evidence>
<accession>A0A543EFC0</accession>
<dbReference type="AlphaFoldDB" id="A0A543EFC0"/>
<evidence type="ECO:0000313" key="4">
    <source>
        <dbReference type="Proteomes" id="UP000320235"/>
    </source>
</evidence>
<reference evidence="3 4" key="1">
    <citation type="submission" date="2019-06" db="EMBL/GenBank/DDBJ databases">
        <title>Sequencing the genomes of 1000 actinobacteria strains.</title>
        <authorList>
            <person name="Klenk H.-P."/>
        </authorList>
    </citation>
    <scope>NUCLEOTIDE SEQUENCE [LARGE SCALE GENOMIC DNA]</scope>
    <source>
        <strain evidence="3 4">DSM 105492</strain>
    </source>
</reference>
<evidence type="ECO:0000256" key="1">
    <source>
        <dbReference type="SAM" id="MobiDB-lite"/>
    </source>
</evidence>
<dbReference type="Proteomes" id="UP000320235">
    <property type="component" value="Unassembled WGS sequence"/>
</dbReference>
<protein>
    <submittedName>
        <fullName evidence="3">Uncharacterized protein</fullName>
    </submittedName>
</protein>
<feature type="compositionally biased region" description="Low complexity" evidence="1">
    <location>
        <begin position="10"/>
        <end position="40"/>
    </location>
</feature>
<name>A0A543EFC0_9MICO</name>
<proteinExistence type="predicted"/>
<dbReference type="EMBL" id="VFPE01000006">
    <property type="protein sequence ID" value="TQM20199.1"/>
    <property type="molecule type" value="Genomic_DNA"/>
</dbReference>
<keyword evidence="2" id="KW-1133">Transmembrane helix</keyword>
<organism evidence="3 4">
    <name type="scientific">Microbacterium kyungheense</name>
    <dbReference type="NCBI Taxonomy" id="1263636"/>
    <lineage>
        <taxon>Bacteria</taxon>
        <taxon>Bacillati</taxon>
        <taxon>Actinomycetota</taxon>
        <taxon>Actinomycetes</taxon>
        <taxon>Micrococcales</taxon>
        <taxon>Microbacteriaceae</taxon>
        <taxon>Microbacterium</taxon>
    </lineage>
</organism>
<keyword evidence="2" id="KW-0472">Membrane</keyword>